<organism evidence="2 3">
    <name type="scientific">Sphaerosporella brunnea</name>
    <dbReference type="NCBI Taxonomy" id="1250544"/>
    <lineage>
        <taxon>Eukaryota</taxon>
        <taxon>Fungi</taxon>
        <taxon>Dikarya</taxon>
        <taxon>Ascomycota</taxon>
        <taxon>Pezizomycotina</taxon>
        <taxon>Pezizomycetes</taxon>
        <taxon>Pezizales</taxon>
        <taxon>Pyronemataceae</taxon>
        <taxon>Sphaerosporella</taxon>
    </lineage>
</organism>
<gene>
    <name evidence="2" type="ORF">FN846DRAFT_981731</name>
</gene>
<reference evidence="2 3" key="1">
    <citation type="submission" date="2019-09" db="EMBL/GenBank/DDBJ databases">
        <title>Draft genome of the ectomycorrhizal ascomycete Sphaerosporella brunnea.</title>
        <authorList>
            <consortium name="DOE Joint Genome Institute"/>
            <person name="Benucci G.M."/>
            <person name="Marozzi G."/>
            <person name="Antonielli L."/>
            <person name="Sanchez S."/>
            <person name="Marco P."/>
            <person name="Wang X."/>
            <person name="Falini L.B."/>
            <person name="Barry K."/>
            <person name="Haridas S."/>
            <person name="Lipzen A."/>
            <person name="Labutti K."/>
            <person name="Grigoriev I.V."/>
            <person name="Murat C."/>
            <person name="Martin F."/>
            <person name="Albertini E."/>
            <person name="Donnini D."/>
            <person name="Bonito G."/>
        </authorList>
    </citation>
    <scope>NUCLEOTIDE SEQUENCE [LARGE SCALE GENOMIC DNA]</scope>
    <source>
        <strain evidence="2 3">Sb_GMNB300</strain>
    </source>
</reference>
<proteinExistence type="predicted"/>
<keyword evidence="3" id="KW-1185">Reference proteome</keyword>
<sequence length="327" mass="36172">MALVDNAPGSGRYEVLKATLRYLYNIPFKSEADGTLTMPRLDSILEAVRGCSVEESVVNERIYCFAEHIINSLFIPILAEGGKTEAPPTKLVTPHGSAVPVGSVHGRLALFRDSLIDREGGRCAITGHIDTNILDTMLLADPTLDEDSMGDSSHCEGAHIIPHGRNEAGGGGALSESKKYFWTLLGMFAPQLGMLVLAENIDKPYNGLFLTHDRHKDFGALKIWLEETQTADTYILRKARRHNLPRELKEKKLDKPITFKNHAEKDIDLPNEYLLKIHASLARILEASGAAEYVEHLLRETDKITALSDDVTDLTAFFASRGLVEVR</sequence>
<name>A0A5J5ECJ3_9PEZI</name>
<evidence type="ECO:0000313" key="2">
    <source>
        <dbReference type="EMBL" id="KAA8892817.1"/>
    </source>
</evidence>
<evidence type="ECO:0000259" key="1">
    <source>
        <dbReference type="Pfam" id="PF13391"/>
    </source>
</evidence>
<dbReference type="InterPro" id="IPR003615">
    <property type="entry name" value="HNH_nuc"/>
</dbReference>
<feature type="domain" description="HNH nuclease" evidence="1">
    <location>
        <begin position="123"/>
        <end position="222"/>
    </location>
</feature>
<dbReference type="AlphaFoldDB" id="A0A5J5ECJ3"/>
<dbReference type="Proteomes" id="UP000326924">
    <property type="component" value="Unassembled WGS sequence"/>
</dbReference>
<dbReference type="EMBL" id="VXIS01000580">
    <property type="protein sequence ID" value="KAA8892817.1"/>
    <property type="molecule type" value="Genomic_DNA"/>
</dbReference>
<evidence type="ECO:0000313" key="3">
    <source>
        <dbReference type="Proteomes" id="UP000326924"/>
    </source>
</evidence>
<dbReference type="Pfam" id="PF13391">
    <property type="entry name" value="HNH_2"/>
    <property type="match status" value="1"/>
</dbReference>
<comment type="caution">
    <text evidence="2">The sequence shown here is derived from an EMBL/GenBank/DDBJ whole genome shotgun (WGS) entry which is preliminary data.</text>
</comment>
<protein>
    <recommendedName>
        <fullName evidence="1">HNH nuclease domain-containing protein</fullName>
    </recommendedName>
</protein>
<dbReference type="OrthoDB" id="2104739at2759"/>
<accession>A0A5J5ECJ3</accession>
<dbReference type="InParanoid" id="A0A5J5ECJ3"/>